<accession>A0A2V5JX43</accession>
<comment type="caution">
    <text evidence="2">The sequence shown here is derived from an EMBL/GenBank/DDBJ whole genome shotgun (WGS) entry which is preliminary data.</text>
</comment>
<keyword evidence="1" id="KW-0812">Transmembrane</keyword>
<evidence type="ECO:0000313" key="2">
    <source>
        <dbReference type="EMBL" id="PYI51211.1"/>
    </source>
</evidence>
<proteinExistence type="predicted"/>
<dbReference type="EMBL" id="QJVJ01000014">
    <property type="protein sequence ID" value="PYI51211.1"/>
    <property type="molecule type" value="Genomic_DNA"/>
</dbReference>
<feature type="transmembrane region" description="Helical" evidence="1">
    <location>
        <begin position="20"/>
        <end position="38"/>
    </location>
</feature>
<reference evidence="2 3" key="1">
    <citation type="submission" date="2018-05" db="EMBL/GenBank/DDBJ databases">
        <title>Paenibacillus flagellatus sp. nov., isolated from selenium mineral soil.</title>
        <authorList>
            <person name="Dai X."/>
        </authorList>
    </citation>
    <scope>NUCLEOTIDE SEQUENCE [LARGE SCALE GENOMIC DNA]</scope>
    <source>
        <strain evidence="2 3">DXL2</strain>
    </source>
</reference>
<name>A0A2V5JX43_9BACL</name>
<sequence>MFLAEEAAAGSASNFHTFDIFMVLFTILVVVGLLRLLAAPVKNKFAIGFTSVSLLVFLILDVLMVQAWMG</sequence>
<evidence type="ECO:0008006" key="4">
    <source>
        <dbReference type="Google" id="ProtNLM"/>
    </source>
</evidence>
<keyword evidence="1" id="KW-0472">Membrane</keyword>
<keyword evidence="3" id="KW-1185">Reference proteome</keyword>
<feature type="transmembrane region" description="Helical" evidence="1">
    <location>
        <begin position="45"/>
        <end position="69"/>
    </location>
</feature>
<dbReference type="RefSeq" id="WP_110843055.1">
    <property type="nucleotide sequence ID" value="NZ_QJVJ01000014.1"/>
</dbReference>
<keyword evidence="1" id="KW-1133">Transmembrane helix</keyword>
<evidence type="ECO:0000313" key="3">
    <source>
        <dbReference type="Proteomes" id="UP000247476"/>
    </source>
</evidence>
<dbReference type="OrthoDB" id="2679967at2"/>
<organism evidence="2 3">
    <name type="scientific">Paenibacillus flagellatus</name>
    <dbReference type="NCBI Taxonomy" id="2211139"/>
    <lineage>
        <taxon>Bacteria</taxon>
        <taxon>Bacillati</taxon>
        <taxon>Bacillota</taxon>
        <taxon>Bacilli</taxon>
        <taxon>Bacillales</taxon>
        <taxon>Paenibacillaceae</taxon>
        <taxon>Paenibacillus</taxon>
    </lineage>
</organism>
<protein>
    <recommendedName>
        <fullName evidence="4">DUF2759 domain-containing protein</fullName>
    </recommendedName>
</protein>
<gene>
    <name evidence="2" type="ORF">DLM86_26370</name>
</gene>
<evidence type="ECO:0000256" key="1">
    <source>
        <dbReference type="SAM" id="Phobius"/>
    </source>
</evidence>
<dbReference type="AlphaFoldDB" id="A0A2V5JX43"/>
<dbReference type="Proteomes" id="UP000247476">
    <property type="component" value="Unassembled WGS sequence"/>
</dbReference>